<evidence type="ECO:0000313" key="5">
    <source>
        <dbReference type="Proteomes" id="UP000193427"/>
    </source>
</evidence>
<comment type="subcellular location">
    <subcellularLocation>
        <location evidence="1">Membrane</location>
    </subcellularLocation>
</comment>
<sequence length="182" mass="17952">MTDVVAASHVETPAPRRKLPVWAIAGIVGVLGAVGGGALSTALVKNQAAPEPVVAEAPVAPAAKAAKNHASTKPVVQEDAAECRSCGVVEKVVAVKQKGEGTGVGAVAGGVVGGVLGNQVGGGNGKKAMTVLGAVGGGFAGHEIEKQARATTVYKVTVRLDDGTTRTVTQHTAPAVGARIQL</sequence>
<dbReference type="EMBL" id="CP015118">
    <property type="protein sequence ID" value="ARN19157.1"/>
    <property type="molecule type" value="Genomic_DNA"/>
</dbReference>
<dbReference type="AlphaFoldDB" id="A0A1W6L4P7"/>
<keyword evidence="2" id="KW-0472">Membrane</keyword>
<dbReference type="Pfam" id="PF05433">
    <property type="entry name" value="Rick_17kDa_Anti"/>
    <property type="match status" value="1"/>
</dbReference>
<name>A0A1W6L4P7_9BURK</name>
<proteinExistence type="predicted"/>
<dbReference type="STRING" id="946333.A4W93_04060"/>
<dbReference type="InterPro" id="IPR008816">
    <property type="entry name" value="Gly_zipper_2TM_dom"/>
</dbReference>
<protein>
    <recommendedName>
        <fullName evidence="3">Glycine zipper 2TM domain-containing protein</fullName>
    </recommendedName>
</protein>
<dbReference type="KEGG" id="rgu:A4W93_04060"/>
<dbReference type="OrthoDB" id="5298735at2"/>
<feature type="domain" description="Glycine zipper 2TM" evidence="3">
    <location>
        <begin position="105"/>
        <end position="145"/>
    </location>
</feature>
<evidence type="ECO:0000256" key="2">
    <source>
        <dbReference type="ARBA" id="ARBA00023136"/>
    </source>
</evidence>
<evidence type="ECO:0000256" key="1">
    <source>
        <dbReference type="ARBA" id="ARBA00004370"/>
    </source>
</evidence>
<gene>
    <name evidence="4" type="ORF">A4W93_04060</name>
</gene>
<reference evidence="4 5" key="1">
    <citation type="submission" date="2016-04" db="EMBL/GenBank/DDBJ databases">
        <title>Complete genome sequence of natural rubber-degrading, novel Gram-negative bacterium, Rhizobacter gummiphilus strain NS21.</title>
        <authorList>
            <person name="Tabata M."/>
            <person name="Kasai D."/>
            <person name="Fukuda M."/>
        </authorList>
    </citation>
    <scope>NUCLEOTIDE SEQUENCE [LARGE SCALE GENOMIC DNA]</scope>
    <source>
        <strain evidence="4 5">NS21</strain>
    </source>
</reference>
<evidence type="ECO:0000313" key="4">
    <source>
        <dbReference type="EMBL" id="ARN19157.1"/>
    </source>
</evidence>
<dbReference type="Proteomes" id="UP000193427">
    <property type="component" value="Chromosome"/>
</dbReference>
<keyword evidence="5" id="KW-1185">Reference proteome</keyword>
<dbReference type="PANTHER" id="PTHR35603">
    <property type="match status" value="1"/>
</dbReference>
<dbReference type="InterPro" id="IPR051407">
    <property type="entry name" value="Bact_OM_lipoprot/Surf_antigen"/>
</dbReference>
<organism evidence="4 5">
    <name type="scientific">Piscinibacter gummiphilus</name>
    <dbReference type="NCBI Taxonomy" id="946333"/>
    <lineage>
        <taxon>Bacteria</taxon>
        <taxon>Pseudomonadati</taxon>
        <taxon>Pseudomonadota</taxon>
        <taxon>Betaproteobacteria</taxon>
        <taxon>Burkholderiales</taxon>
        <taxon>Sphaerotilaceae</taxon>
        <taxon>Piscinibacter</taxon>
    </lineage>
</organism>
<dbReference type="GO" id="GO:0019867">
    <property type="term" value="C:outer membrane"/>
    <property type="evidence" value="ECO:0007669"/>
    <property type="project" value="InterPro"/>
</dbReference>
<dbReference type="RefSeq" id="WP_085749402.1">
    <property type="nucleotide sequence ID" value="NZ_BSPR01000002.1"/>
</dbReference>
<dbReference type="PANTHER" id="PTHR35603:SF2">
    <property type="entry name" value="OUTER MEMBRANE LIPOPROTEIN"/>
    <property type="match status" value="1"/>
</dbReference>
<accession>A0A1W6L4P7</accession>
<evidence type="ECO:0000259" key="3">
    <source>
        <dbReference type="Pfam" id="PF05433"/>
    </source>
</evidence>